<comment type="caution">
    <text evidence="1">The sequence shown here is derived from an EMBL/GenBank/DDBJ whole genome shotgun (WGS) entry which is preliminary data.</text>
</comment>
<dbReference type="Proteomes" id="UP000828390">
    <property type="component" value="Unassembled WGS sequence"/>
</dbReference>
<organism evidence="1 2">
    <name type="scientific">Dreissena polymorpha</name>
    <name type="common">Zebra mussel</name>
    <name type="synonym">Mytilus polymorpha</name>
    <dbReference type="NCBI Taxonomy" id="45954"/>
    <lineage>
        <taxon>Eukaryota</taxon>
        <taxon>Metazoa</taxon>
        <taxon>Spiralia</taxon>
        <taxon>Lophotrochozoa</taxon>
        <taxon>Mollusca</taxon>
        <taxon>Bivalvia</taxon>
        <taxon>Autobranchia</taxon>
        <taxon>Heteroconchia</taxon>
        <taxon>Euheterodonta</taxon>
        <taxon>Imparidentia</taxon>
        <taxon>Neoheterodontei</taxon>
        <taxon>Myida</taxon>
        <taxon>Dreissenoidea</taxon>
        <taxon>Dreissenidae</taxon>
        <taxon>Dreissena</taxon>
    </lineage>
</organism>
<evidence type="ECO:0000313" key="2">
    <source>
        <dbReference type="Proteomes" id="UP000828390"/>
    </source>
</evidence>
<protein>
    <submittedName>
        <fullName evidence="1">Uncharacterized protein</fullName>
    </submittedName>
</protein>
<evidence type="ECO:0000313" key="1">
    <source>
        <dbReference type="EMBL" id="KAH3829116.1"/>
    </source>
</evidence>
<sequence>MMLVISLHSVVSQKSPEGPFIVDLADIHRRIPFQELFQNDAQGCAGLRRVAI</sequence>
<gene>
    <name evidence="1" type="ORF">DPMN_131104</name>
</gene>
<keyword evidence="2" id="KW-1185">Reference proteome</keyword>
<reference evidence="1" key="2">
    <citation type="submission" date="2020-11" db="EMBL/GenBank/DDBJ databases">
        <authorList>
            <person name="McCartney M.A."/>
            <person name="Auch B."/>
            <person name="Kono T."/>
            <person name="Mallez S."/>
            <person name="Becker A."/>
            <person name="Gohl D.M."/>
            <person name="Silverstein K.A.T."/>
            <person name="Koren S."/>
            <person name="Bechman K.B."/>
            <person name="Herman A."/>
            <person name="Abrahante J.E."/>
            <person name="Garbe J."/>
        </authorList>
    </citation>
    <scope>NUCLEOTIDE SEQUENCE</scope>
    <source>
        <strain evidence="1">Duluth1</strain>
        <tissue evidence="1">Whole animal</tissue>
    </source>
</reference>
<reference evidence="1" key="1">
    <citation type="journal article" date="2019" name="bioRxiv">
        <title>The Genome of the Zebra Mussel, Dreissena polymorpha: A Resource for Invasive Species Research.</title>
        <authorList>
            <person name="McCartney M.A."/>
            <person name="Auch B."/>
            <person name="Kono T."/>
            <person name="Mallez S."/>
            <person name="Zhang Y."/>
            <person name="Obille A."/>
            <person name="Becker A."/>
            <person name="Abrahante J.E."/>
            <person name="Garbe J."/>
            <person name="Badalamenti J.P."/>
            <person name="Herman A."/>
            <person name="Mangelson H."/>
            <person name="Liachko I."/>
            <person name="Sullivan S."/>
            <person name="Sone E.D."/>
            <person name="Koren S."/>
            <person name="Silverstein K.A.T."/>
            <person name="Beckman K.B."/>
            <person name="Gohl D.M."/>
        </authorList>
    </citation>
    <scope>NUCLEOTIDE SEQUENCE</scope>
    <source>
        <strain evidence="1">Duluth1</strain>
        <tissue evidence="1">Whole animal</tissue>
    </source>
</reference>
<dbReference type="AlphaFoldDB" id="A0A9D4JZ07"/>
<dbReference type="EMBL" id="JAIWYP010000005">
    <property type="protein sequence ID" value="KAH3829116.1"/>
    <property type="molecule type" value="Genomic_DNA"/>
</dbReference>
<proteinExistence type="predicted"/>
<name>A0A9D4JZ07_DREPO</name>
<accession>A0A9D4JZ07</accession>